<dbReference type="PROSITE" id="PS50253">
    <property type="entry name" value="COX3"/>
    <property type="match status" value="1"/>
</dbReference>
<dbReference type="Proteomes" id="UP000541444">
    <property type="component" value="Unassembled WGS sequence"/>
</dbReference>
<dbReference type="GO" id="GO:0005739">
    <property type="term" value="C:mitochondrion"/>
    <property type="evidence" value="ECO:0007669"/>
    <property type="project" value="TreeGrafter"/>
</dbReference>
<sequence length="84" mass="9458">MCMPSFQGGANLLSLGGLFLLYTMFIWWHDVICESTFEGHHSTVIQLGPRYGFIPFVVSEIMLLFALFRASFHSFLAPTVEIGI</sequence>
<organism evidence="11 12">
    <name type="scientific">Kingdonia uniflora</name>
    <dbReference type="NCBI Taxonomy" id="39325"/>
    <lineage>
        <taxon>Eukaryota</taxon>
        <taxon>Viridiplantae</taxon>
        <taxon>Streptophyta</taxon>
        <taxon>Embryophyta</taxon>
        <taxon>Tracheophyta</taxon>
        <taxon>Spermatophyta</taxon>
        <taxon>Magnoliopsida</taxon>
        <taxon>Ranunculales</taxon>
        <taxon>Circaeasteraceae</taxon>
        <taxon>Kingdonia</taxon>
    </lineage>
</organism>
<dbReference type="EMBL" id="JACGCM010000692">
    <property type="protein sequence ID" value="KAF6168549.1"/>
    <property type="molecule type" value="Genomic_DNA"/>
</dbReference>
<evidence type="ECO:0000259" key="10">
    <source>
        <dbReference type="PROSITE" id="PS50253"/>
    </source>
</evidence>
<evidence type="ECO:0000256" key="3">
    <source>
        <dbReference type="ARBA" id="ARBA00015944"/>
    </source>
</evidence>
<dbReference type="SUPFAM" id="SSF81452">
    <property type="entry name" value="Cytochrome c oxidase subunit III-like"/>
    <property type="match status" value="1"/>
</dbReference>
<feature type="domain" description="Heme-copper oxidase subunit III family profile" evidence="10">
    <location>
        <begin position="1"/>
        <end position="84"/>
    </location>
</feature>
<dbReference type="InterPro" id="IPR035973">
    <property type="entry name" value="Cyt_c_oxidase_su3-like_sf"/>
</dbReference>
<dbReference type="GO" id="GO:0004129">
    <property type="term" value="F:cytochrome-c oxidase activity"/>
    <property type="evidence" value="ECO:0007669"/>
    <property type="project" value="InterPro"/>
</dbReference>
<keyword evidence="7 9" id="KW-0472">Membrane</keyword>
<evidence type="ECO:0000256" key="5">
    <source>
        <dbReference type="ARBA" id="ARBA00022967"/>
    </source>
</evidence>
<name>A0A7J7NMX8_9MAGN</name>
<dbReference type="InterPro" id="IPR000298">
    <property type="entry name" value="Cyt_c_oxidase-like_su3"/>
</dbReference>
<feature type="transmembrane region" description="Helical" evidence="9">
    <location>
        <begin position="12"/>
        <end position="29"/>
    </location>
</feature>
<dbReference type="PANTHER" id="PTHR11403:SF7">
    <property type="entry name" value="CYTOCHROME C OXIDASE SUBUNIT 3"/>
    <property type="match status" value="1"/>
</dbReference>
<evidence type="ECO:0000256" key="6">
    <source>
        <dbReference type="ARBA" id="ARBA00022989"/>
    </source>
</evidence>
<keyword evidence="8" id="KW-0496">Mitochondrion</keyword>
<dbReference type="PANTHER" id="PTHR11403">
    <property type="entry name" value="CYTOCHROME C OXIDASE SUBUNIT III"/>
    <property type="match status" value="1"/>
</dbReference>
<comment type="subcellular location">
    <subcellularLocation>
        <location evidence="1">Membrane</location>
        <topology evidence="1">Multi-pass membrane protein</topology>
    </subcellularLocation>
</comment>
<evidence type="ECO:0000313" key="12">
    <source>
        <dbReference type="Proteomes" id="UP000541444"/>
    </source>
</evidence>
<evidence type="ECO:0000256" key="8">
    <source>
        <dbReference type="RuleBase" id="RU003375"/>
    </source>
</evidence>
<evidence type="ECO:0000256" key="4">
    <source>
        <dbReference type="ARBA" id="ARBA00022692"/>
    </source>
</evidence>
<gene>
    <name evidence="11" type="ORF">GIB67_005161</name>
</gene>
<dbReference type="Gene3D" id="1.10.287.70">
    <property type="match status" value="1"/>
</dbReference>
<evidence type="ECO:0000256" key="1">
    <source>
        <dbReference type="ARBA" id="ARBA00004141"/>
    </source>
</evidence>
<reference evidence="11 12" key="1">
    <citation type="journal article" date="2020" name="IScience">
        <title>Genome Sequencing of the Endangered Kingdonia uniflora (Circaeasteraceae, Ranunculales) Reveals Potential Mechanisms of Evolutionary Specialization.</title>
        <authorList>
            <person name="Sun Y."/>
            <person name="Deng T."/>
            <person name="Zhang A."/>
            <person name="Moore M.J."/>
            <person name="Landis J.B."/>
            <person name="Lin N."/>
            <person name="Zhang H."/>
            <person name="Zhang X."/>
            <person name="Huang J."/>
            <person name="Zhang X."/>
            <person name="Sun H."/>
            <person name="Wang H."/>
        </authorList>
    </citation>
    <scope>NUCLEOTIDE SEQUENCE [LARGE SCALE GENOMIC DNA]</scope>
    <source>
        <strain evidence="11">TB1705</strain>
        <tissue evidence="11">Leaf</tissue>
    </source>
</reference>
<protein>
    <recommendedName>
        <fullName evidence="3 8">Cytochrome c oxidase subunit 3</fullName>
    </recommendedName>
</protein>
<dbReference type="Pfam" id="PF00510">
    <property type="entry name" value="COX3"/>
    <property type="match status" value="1"/>
</dbReference>
<keyword evidence="6 9" id="KW-1133">Transmembrane helix</keyword>
<evidence type="ECO:0000313" key="11">
    <source>
        <dbReference type="EMBL" id="KAF6168549.1"/>
    </source>
</evidence>
<comment type="caution">
    <text evidence="11">The sequence shown here is derived from an EMBL/GenBank/DDBJ whole genome shotgun (WGS) entry which is preliminary data.</text>
</comment>
<keyword evidence="5" id="KW-1278">Translocase</keyword>
<dbReference type="InterPro" id="IPR024791">
    <property type="entry name" value="Cyt_c/ubiquinol_Oxase_su3"/>
</dbReference>
<dbReference type="GO" id="GO:0006123">
    <property type="term" value="P:mitochondrial electron transport, cytochrome c to oxygen"/>
    <property type="evidence" value="ECO:0007669"/>
    <property type="project" value="TreeGrafter"/>
</dbReference>
<keyword evidence="12" id="KW-1185">Reference proteome</keyword>
<evidence type="ECO:0000256" key="9">
    <source>
        <dbReference type="SAM" id="Phobius"/>
    </source>
</evidence>
<evidence type="ECO:0000256" key="2">
    <source>
        <dbReference type="ARBA" id="ARBA00010581"/>
    </source>
</evidence>
<accession>A0A7J7NMX8</accession>
<feature type="transmembrane region" description="Helical" evidence="9">
    <location>
        <begin position="49"/>
        <end position="68"/>
    </location>
</feature>
<dbReference type="GO" id="GO:0016020">
    <property type="term" value="C:membrane"/>
    <property type="evidence" value="ECO:0007669"/>
    <property type="project" value="UniProtKB-SubCell"/>
</dbReference>
<dbReference type="OrthoDB" id="564124at2759"/>
<comment type="function">
    <text evidence="8">Component of the cytochrome c oxidase, the last enzyme in the mitochondrial electron transport chain which drives oxidative phosphorylation. The respiratory chain contains 3 multisubunit complexes succinate dehydrogenase (complex II, CII), ubiquinol-cytochrome c oxidoreductase (cytochrome b-c1 complex, complex III, CIII) and cytochrome c oxidase (complex IV, CIV), that cooperate to transfer electrons derived from NADH and succinate to molecular oxygen, creating an electrochemical gradient over the inner membrane that drives transmembrane transport and the ATP synthase. Cytochrome c oxidase is the component of the respiratory chain that catalyzes the reduction of oxygen to water. Electrons originating from reduced cytochrome c in the intermembrane space (IMS) are transferred via the dinuclear copper A center (CU(A)) of subunit 2 and heme A of subunit 1 to the active site in subunit 1, a binuclear center (BNC) formed by heme A3 and copper B (CU(B)). The BNC reduces molecular oxygen to 2 water molecules using 4 electrons from cytochrome c in the IMS and 4 protons from the mitochondrial matrix.</text>
</comment>
<dbReference type="AlphaFoldDB" id="A0A7J7NMX8"/>
<evidence type="ECO:0000256" key="7">
    <source>
        <dbReference type="ARBA" id="ARBA00023136"/>
    </source>
</evidence>
<comment type="similarity">
    <text evidence="2 8">Belongs to the cytochrome c oxidase subunit 3 family.</text>
</comment>
<keyword evidence="4 8" id="KW-0812">Transmembrane</keyword>
<proteinExistence type="inferred from homology"/>